<evidence type="ECO:0000313" key="2">
    <source>
        <dbReference type="Proteomes" id="UP000632774"/>
    </source>
</evidence>
<name>A0ABR9XMJ8_9SPHI</name>
<accession>A0ABR9XMJ8</accession>
<evidence type="ECO:0000313" key="1">
    <source>
        <dbReference type="EMBL" id="MBE9668582.1"/>
    </source>
</evidence>
<protein>
    <recommendedName>
        <fullName evidence="3">Lipoprotein</fullName>
    </recommendedName>
</protein>
<organism evidence="1 2">
    <name type="scientific">Mucilaginibacter boryungensis</name>
    <dbReference type="NCBI Taxonomy" id="768480"/>
    <lineage>
        <taxon>Bacteria</taxon>
        <taxon>Pseudomonadati</taxon>
        <taxon>Bacteroidota</taxon>
        <taxon>Sphingobacteriia</taxon>
        <taxon>Sphingobacteriales</taxon>
        <taxon>Sphingobacteriaceae</taxon>
        <taxon>Mucilaginibacter</taxon>
    </lineage>
</organism>
<dbReference type="EMBL" id="JADFFM010000002">
    <property type="protein sequence ID" value="MBE9668582.1"/>
    <property type="molecule type" value="Genomic_DNA"/>
</dbReference>
<keyword evidence="2" id="KW-1185">Reference proteome</keyword>
<dbReference type="Proteomes" id="UP000632774">
    <property type="component" value="Unassembled WGS sequence"/>
</dbReference>
<dbReference type="RefSeq" id="WP_194107977.1">
    <property type="nucleotide sequence ID" value="NZ_JADFFM010000002.1"/>
</dbReference>
<proteinExistence type="predicted"/>
<sequence length="210" mass="24780">MLLTVSAACNTRRFNKTVIDIPKDSNGKFILMYDLDLQKDHALKLQDLQHGYDGIQIRIWYDYSLTDVRKLVILKCRKNRWDAEYYYVHADWKYQSLRDSVTSYTHRNMVPASGWNVFSKTLLSHQILTLPDFFSINNKNITFTDGLSCNIEVATKNKFRFYTYTYAPSLAKDYWQAKDFFEALDLVNKEFNISITHLTEDKSNNAPYHR</sequence>
<reference evidence="1 2" key="1">
    <citation type="submission" date="2020-10" db="EMBL/GenBank/DDBJ databases">
        <title>Mucilaginibacter mali sp. nov., isolated from rhizosphere soil of apple orchard.</title>
        <authorList>
            <person name="Lee J.-S."/>
            <person name="Kim H.S."/>
            <person name="Kim J.-S."/>
        </authorList>
    </citation>
    <scope>NUCLEOTIDE SEQUENCE [LARGE SCALE GENOMIC DNA]</scope>
    <source>
        <strain evidence="1 2">KCTC 23157</strain>
    </source>
</reference>
<comment type="caution">
    <text evidence="1">The sequence shown here is derived from an EMBL/GenBank/DDBJ whole genome shotgun (WGS) entry which is preliminary data.</text>
</comment>
<evidence type="ECO:0008006" key="3">
    <source>
        <dbReference type="Google" id="ProtNLM"/>
    </source>
</evidence>
<gene>
    <name evidence="1" type="ORF">IRJ18_19590</name>
</gene>